<dbReference type="RefSeq" id="WP_202243472.1">
    <property type="nucleotide sequence ID" value="NZ_JAESIY010000003.1"/>
</dbReference>
<dbReference type="SUPFAM" id="SSF101874">
    <property type="entry name" value="YceI-like"/>
    <property type="match status" value="1"/>
</dbReference>
<feature type="chain" id="PRO_5037450775" evidence="1">
    <location>
        <begin position="20"/>
        <end position="193"/>
    </location>
</feature>
<dbReference type="Gene3D" id="2.40.128.110">
    <property type="entry name" value="Lipid/polyisoprenoid-binding, YceI-like"/>
    <property type="match status" value="1"/>
</dbReference>
<dbReference type="Pfam" id="PF04264">
    <property type="entry name" value="YceI"/>
    <property type="match status" value="1"/>
</dbReference>
<keyword evidence="4" id="KW-1185">Reference proteome</keyword>
<evidence type="ECO:0000256" key="1">
    <source>
        <dbReference type="SAM" id="SignalP"/>
    </source>
</evidence>
<dbReference type="InterPro" id="IPR007372">
    <property type="entry name" value="Lipid/polyisoprenoid-bd_YceI"/>
</dbReference>
<sequence length="193" mass="21561">MKIMSFAIGLALAPFFAKAQTIQRVTIQPESHFSLSGTSNINSFRCVMENAFSNNQLNVCYNQEEDQLIFEKTGFHLAVEKFDCGNAKMTHDLKNALKAETYPKIEFELLTLAGLKAGDCEPVAESVISIAGQANKYLLKYIVKQISEDQYRIYLNADFNMTDFGIAPPTAMMGIVKVNEMISINLILNVVMK</sequence>
<dbReference type="EMBL" id="JAESIY010000003">
    <property type="protein sequence ID" value="MBL3655790.1"/>
    <property type="molecule type" value="Genomic_DNA"/>
</dbReference>
<dbReference type="AlphaFoldDB" id="A0A937F4U9"/>
<dbReference type="InterPro" id="IPR036761">
    <property type="entry name" value="TTHA0802/YceI-like_sf"/>
</dbReference>
<comment type="caution">
    <text evidence="3">The sequence shown here is derived from an EMBL/GenBank/DDBJ whole genome shotgun (WGS) entry which is preliminary data.</text>
</comment>
<evidence type="ECO:0000313" key="4">
    <source>
        <dbReference type="Proteomes" id="UP000659388"/>
    </source>
</evidence>
<reference evidence="3" key="1">
    <citation type="submission" date="2021-01" db="EMBL/GenBank/DDBJ databases">
        <title>Fulvivirga kasyanovii gen. nov., sp nov., a novel member of the phylum Bacteroidetes isolated from seawater in a mussel farm.</title>
        <authorList>
            <person name="Zhao L.-H."/>
            <person name="Wang Z.-J."/>
        </authorList>
    </citation>
    <scope>NUCLEOTIDE SEQUENCE</scope>
    <source>
        <strain evidence="3">2943</strain>
    </source>
</reference>
<evidence type="ECO:0000259" key="2">
    <source>
        <dbReference type="Pfam" id="PF04264"/>
    </source>
</evidence>
<evidence type="ECO:0000313" key="3">
    <source>
        <dbReference type="EMBL" id="MBL3655790.1"/>
    </source>
</evidence>
<organism evidence="3 4">
    <name type="scientific">Fulvivirga sediminis</name>
    <dbReference type="NCBI Taxonomy" id="2803949"/>
    <lineage>
        <taxon>Bacteria</taxon>
        <taxon>Pseudomonadati</taxon>
        <taxon>Bacteroidota</taxon>
        <taxon>Cytophagia</taxon>
        <taxon>Cytophagales</taxon>
        <taxon>Fulvivirgaceae</taxon>
        <taxon>Fulvivirga</taxon>
    </lineage>
</organism>
<dbReference type="Proteomes" id="UP000659388">
    <property type="component" value="Unassembled WGS sequence"/>
</dbReference>
<feature type="domain" description="Lipid/polyisoprenoid-binding YceI-like" evidence="2">
    <location>
        <begin position="71"/>
        <end position="186"/>
    </location>
</feature>
<protein>
    <submittedName>
        <fullName evidence="3">YceI family protein</fullName>
    </submittedName>
</protein>
<name>A0A937F4U9_9BACT</name>
<gene>
    <name evidence="3" type="ORF">JL102_06595</name>
</gene>
<proteinExistence type="predicted"/>
<accession>A0A937F4U9</accession>
<feature type="signal peptide" evidence="1">
    <location>
        <begin position="1"/>
        <end position="19"/>
    </location>
</feature>
<keyword evidence="1" id="KW-0732">Signal</keyword>